<evidence type="ECO:0000313" key="2">
    <source>
        <dbReference type="Proteomes" id="UP001159363"/>
    </source>
</evidence>
<gene>
    <name evidence="1" type="ORF">PR048_011377</name>
</gene>
<dbReference type="EMBL" id="JARBHB010000004">
    <property type="protein sequence ID" value="KAJ8885181.1"/>
    <property type="molecule type" value="Genomic_DNA"/>
</dbReference>
<sequence length="83" mass="9496">MRKQMAQLHNQKLYLCLNRHNKIILSAASKLLKKCSNFYGAANEAQAEKLFNTNIFFATVDIIESALITRFQQLSKLDSTLSF</sequence>
<keyword evidence="2" id="KW-1185">Reference proteome</keyword>
<dbReference type="Proteomes" id="UP001159363">
    <property type="component" value="Chromosome X"/>
</dbReference>
<organism evidence="1 2">
    <name type="scientific">Dryococelus australis</name>
    <dbReference type="NCBI Taxonomy" id="614101"/>
    <lineage>
        <taxon>Eukaryota</taxon>
        <taxon>Metazoa</taxon>
        <taxon>Ecdysozoa</taxon>
        <taxon>Arthropoda</taxon>
        <taxon>Hexapoda</taxon>
        <taxon>Insecta</taxon>
        <taxon>Pterygota</taxon>
        <taxon>Neoptera</taxon>
        <taxon>Polyneoptera</taxon>
        <taxon>Phasmatodea</taxon>
        <taxon>Verophasmatodea</taxon>
        <taxon>Anareolatae</taxon>
        <taxon>Phasmatidae</taxon>
        <taxon>Eurycanthinae</taxon>
        <taxon>Dryococelus</taxon>
    </lineage>
</organism>
<accession>A0ABQ9HLE7</accession>
<name>A0ABQ9HLE7_9NEOP</name>
<proteinExistence type="predicted"/>
<comment type="caution">
    <text evidence="1">The sequence shown here is derived from an EMBL/GenBank/DDBJ whole genome shotgun (WGS) entry which is preliminary data.</text>
</comment>
<reference evidence="1 2" key="1">
    <citation type="submission" date="2023-02" db="EMBL/GenBank/DDBJ databases">
        <title>LHISI_Scaffold_Assembly.</title>
        <authorList>
            <person name="Stuart O.P."/>
            <person name="Cleave R."/>
            <person name="Magrath M.J.L."/>
            <person name="Mikheyev A.S."/>
        </authorList>
    </citation>
    <scope>NUCLEOTIDE SEQUENCE [LARGE SCALE GENOMIC DNA]</scope>
    <source>
        <strain evidence="1">Daus_M_001</strain>
        <tissue evidence="1">Leg muscle</tissue>
    </source>
</reference>
<evidence type="ECO:0000313" key="1">
    <source>
        <dbReference type="EMBL" id="KAJ8885181.1"/>
    </source>
</evidence>
<protein>
    <submittedName>
        <fullName evidence="1">Uncharacterized protein</fullName>
    </submittedName>
</protein>